<evidence type="ECO:0000313" key="1">
    <source>
        <dbReference type="EMBL" id="RDX86412.1"/>
    </source>
</evidence>
<proteinExistence type="predicted"/>
<name>A0A371G771_MUCPR</name>
<protein>
    <recommendedName>
        <fullName evidence="3">Copia protein</fullName>
    </recommendedName>
</protein>
<reference evidence="1" key="1">
    <citation type="submission" date="2018-05" db="EMBL/GenBank/DDBJ databases">
        <title>Draft genome of Mucuna pruriens seed.</title>
        <authorList>
            <person name="Nnadi N.E."/>
            <person name="Vos R."/>
            <person name="Hasami M.H."/>
            <person name="Devisetty U.K."/>
            <person name="Aguiy J.C."/>
        </authorList>
    </citation>
    <scope>NUCLEOTIDE SEQUENCE [LARGE SCALE GENOMIC DNA]</scope>
    <source>
        <strain evidence="1">JCA_2017</strain>
    </source>
</reference>
<dbReference type="OrthoDB" id="1931513at2759"/>
<sequence>MRFYCDSQTIIHIVVNLVFHEHTKYIGIDYHYIRDEIQDDNIVILANILVKALGKYQFDPLLGKLDI</sequence>
<accession>A0A371G771</accession>
<keyword evidence="2" id="KW-1185">Reference proteome</keyword>
<dbReference type="Proteomes" id="UP000257109">
    <property type="component" value="Unassembled WGS sequence"/>
</dbReference>
<evidence type="ECO:0000313" key="2">
    <source>
        <dbReference type="Proteomes" id="UP000257109"/>
    </source>
</evidence>
<comment type="caution">
    <text evidence="1">The sequence shown here is derived from an EMBL/GenBank/DDBJ whole genome shotgun (WGS) entry which is preliminary data.</text>
</comment>
<dbReference type="AlphaFoldDB" id="A0A371G771"/>
<gene>
    <name evidence="1" type="ORF">CR513_32262</name>
</gene>
<dbReference type="EMBL" id="QJKJ01006525">
    <property type="protein sequence ID" value="RDX86412.1"/>
    <property type="molecule type" value="Genomic_DNA"/>
</dbReference>
<evidence type="ECO:0008006" key="3">
    <source>
        <dbReference type="Google" id="ProtNLM"/>
    </source>
</evidence>
<organism evidence="1 2">
    <name type="scientific">Mucuna pruriens</name>
    <name type="common">Velvet bean</name>
    <name type="synonym">Dolichos pruriens</name>
    <dbReference type="NCBI Taxonomy" id="157652"/>
    <lineage>
        <taxon>Eukaryota</taxon>
        <taxon>Viridiplantae</taxon>
        <taxon>Streptophyta</taxon>
        <taxon>Embryophyta</taxon>
        <taxon>Tracheophyta</taxon>
        <taxon>Spermatophyta</taxon>
        <taxon>Magnoliopsida</taxon>
        <taxon>eudicotyledons</taxon>
        <taxon>Gunneridae</taxon>
        <taxon>Pentapetalae</taxon>
        <taxon>rosids</taxon>
        <taxon>fabids</taxon>
        <taxon>Fabales</taxon>
        <taxon>Fabaceae</taxon>
        <taxon>Papilionoideae</taxon>
        <taxon>50 kb inversion clade</taxon>
        <taxon>NPAAA clade</taxon>
        <taxon>indigoferoid/millettioid clade</taxon>
        <taxon>Phaseoleae</taxon>
        <taxon>Mucuna</taxon>
    </lineage>
</organism>
<feature type="non-terminal residue" evidence="1">
    <location>
        <position position="1"/>
    </location>
</feature>